<dbReference type="Pfam" id="PF07035">
    <property type="entry name" value="RMC1_C"/>
    <property type="match status" value="1"/>
</dbReference>
<feature type="region of interest" description="Disordered" evidence="1">
    <location>
        <begin position="691"/>
        <end position="716"/>
    </location>
</feature>
<evidence type="ECO:0000313" key="5">
    <source>
        <dbReference type="Proteomes" id="UP001620645"/>
    </source>
</evidence>
<dbReference type="Proteomes" id="UP001620645">
    <property type="component" value="Unassembled WGS sequence"/>
</dbReference>
<name>A0ABD2JUJ2_HETSC</name>
<dbReference type="InterPro" id="IPR009755">
    <property type="entry name" value="RMC1_C"/>
</dbReference>
<evidence type="ECO:0008006" key="6">
    <source>
        <dbReference type="Google" id="ProtNLM"/>
    </source>
</evidence>
<dbReference type="InterPro" id="IPR049040">
    <property type="entry name" value="RMC1_N"/>
</dbReference>
<reference evidence="4 5" key="1">
    <citation type="submission" date="2024-10" db="EMBL/GenBank/DDBJ databases">
        <authorList>
            <person name="Kim D."/>
        </authorList>
    </citation>
    <scope>NUCLEOTIDE SEQUENCE [LARGE SCALE GENOMIC DNA]</scope>
    <source>
        <strain evidence="4">Taebaek</strain>
    </source>
</reference>
<accession>A0ABD2JUJ2</accession>
<feature type="domain" description="Regulator of MON1-CCZ1 complex N-terminal" evidence="3">
    <location>
        <begin position="21"/>
        <end position="144"/>
    </location>
</feature>
<keyword evidence="5" id="KW-1185">Reference proteome</keyword>
<feature type="domain" description="Mic1" evidence="2">
    <location>
        <begin position="401"/>
        <end position="630"/>
    </location>
</feature>
<feature type="compositionally biased region" description="Gly residues" evidence="1">
    <location>
        <begin position="705"/>
        <end position="716"/>
    </location>
</feature>
<sequence length="716" mass="80982">MLTVGENISDLRTNETTNIGIFYDCVIGRVCTIKVEGEQSTTTISVKSTEPTDDEILFDIREKCGRVRAVGFAPDVQIVSIQQEDSVIEFVLLQEGKVVGTFWHNCTAKGAVVLGVHWLSNSQVAFVTDLGCEFFCVYAYKRTLKMTQRLAMAIQWFSFYATSNLFVCASGVQNNLFTFVTFQQNVPHILGTAEVDFGYSSAKPRLLERDIAIASIYGKLCILVLNFESVHGFATGLSVYELVPSEPQKLLKLNCLLGLHLVGLVGLHVVDNLVLVHHKNVQSTLIFDLKLCTDRPICSTKLCLPSVPNALSSDSANAGDGNENKSAGDLPHNQQHANRVLSIGDAFLYNSAWKMCMPDVVVDLQHELFTRVQLQLESAEHALTGEEGHDLDFLIRFLINRRNGEKVLLELLQRAILHKSLQFSRITQIFRQILPEIPTENAESSVTKVKWLPQAMPFLPLTVSHNSLLRTVFEPLFQRGDEVDKRNLANLMMEFFLILKQKHIKVQETYVSELLVKILVAADMFDRLQQLLQYSVIEKSKFLAYELIALSSRCPPLYQIGLDMLKRRNDWEQIVEVLMTRGNLLEALRLLLKVQMERTVFSKTLRRLLDLTWKSDDRQLMFTVFSHLLHVQGRKQLAEVMSSDDFERYDKEFKLLYDKSEVEEAAQRFREARLSSIRRRSDTYAARNDSFTSVSGDAEDSSGSNSGGGLGMDNTL</sequence>
<organism evidence="4 5">
    <name type="scientific">Heterodera schachtii</name>
    <name type="common">Sugarbeet cyst nematode worm</name>
    <name type="synonym">Tylenchus schachtii</name>
    <dbReference type="NCBI Taxonomy" id="97005"/>
    <lineage>
        <taxon>Eukaryota</taxon>
        <taxon>Metazoa</taxon>
        <taxon>Ecdysozoa</taxon>
        <taxon>Nematoda</taxon>
        <taxon>Chromadorea</taxon>
        <taxon>Rhabditida</taxon>
        <taxon>Tylenchina</taxon>
        <taxon>Tylenchomorpha</taxon>
        <taxon>Tylenchoidea</taxon>
        <taxon>Heteroderidae</taxon>
        <taxon>Heteroderinae</taxon>
        <taxon>Heterodera</taxon>
    </lineage>
</organism>
<evidence type="ECO:0000259" key="3">
    <source>
        <dbReference type="Pfam" id="PF21029"/>
    </source>
</evidence>
<dbReference type="Pfam" id="PF21029">
    <property type="entry name" value="RMC1_N"/>
    <property type="match status" value="1"/>
</dbReference>
<evidence type="ECO:0000256" key="1">
    <source>
        <dbReference type="SAM" id="MobiDB-lite"/>
    </source>
</evidence>
<comment type="caution">
    <text evidence="4">The sequence shown here is derived from an EMBL/GenBank/DDBJ whole genome shotgun (WGS) entry which is preliminary data.</text>
</comment>
<gene>
    <name evidence="4" type="ORF">niasHS_004019</name>
</gene>
<dbReference type="AlphaFoldDB" id="A0ABD2JUJ2"/>
<dbReference type="EMBL" id="JBICCN010000095">
    <property type="protein sequence ID" value="KAL3094263.1"/>
    <property type="molecule type" value="Genomic_DNA"/>
</dbReference>
<evidence type="ECO:0000313" key="4">
    <source>
        <dbReference type="EMBL" id="KAL3094263.1"/>
    </source>
</evidence>
<dbReference type="PANTHER" id="PTHR12897:SF4">
    <property type="entry name" value="REGULATOR OF MON1-CCZ1 COMPLEX"/>
    <property type="match status" value="1"/>
</dbReference>
<proteinExistence type="predicted"/>
<dbReference type="PANTHER" id="PTHR12897">
    <property type="entry name" value="COLON CANCER-ASSOCIATED PROTEIN MIC1"/>
    <property type="match status" value="1"/>
</dbReference>
<protein>
    <recommendedName>
        <fullName evidence="6">Mic1 domain-containing protein</fullName>
    </recommendedName>
</protein>
<dbReference type="InterPro" id="IPR040371">
    <property type="entry name" value="RMC1"/>
</dbReference>
<evidence type="ECO:0000259" key="2">
    <source>
        <dbReference type="Pfam" id="PF07035"/>
    </source>
</evidence>